<feature type="compositionally biased region" description="Gly residues" evidence="1">
    <location>
        <begin position="47"/>
        <end position="91"/>
    </location>
</feature>
<dbReference type="Proteomes" id="UP000492821">
    <property type="component" value="Unassembled WGS sequence"/>
</dbReference>
<name>A0A7E4ZTW3_PANRE</name>
<feature type="region of interest" description="Disordered" evidence="1">
    <location>
        <begin position="44"/>
        <end position="96"/>
    </location>
</feature>
<evidence type="ECO:0000313" key="3">
    <source>
        <dbReference type="Proteomes" id="UP000492821"/>
    </source>
</evidence>
<organism evidence="3 4">
    <name type="scientific">Panagrellus redivivus</name>
    <name type="common">Microworm</name>
    <dbReference type="NCBI Taxonomy" id="6233"/>
    <lineage>
        <taxon>Eukaryota</taxon>
        <taxon>Metazoa</taxon>
        <taxon>Ecdysozoa</taxon>
        <taxon>Nematoda</taxon>
        <taxon>Chromadorea</taxon>
        <taxon>Rhabditida</taxon>
        <taxon>Tylenchina</taxon>
        <taxon>Panagrolaimomorpha</taxon>
        <taxon>Panagrolaimoidea</taxon>
        <taxon>Panagrolaimidae</taxon>
        <taxon>Panagrellus</taxon>
    </lineage>
</organism>
<dbReference type="WBParaSite" id="Pan_g17170.t1">
    <property type="protein sequence ID" value="Pan_g17170.t1"/>
    <property type="gene ID" value="Pan_g17170"/>
</dbReference>
<dbReference type="Pfam" id="PF07172">
    <property type="entry name" value="GRP"/>
    <property type="match status" value="1"/>
</dbReference>
<dbReference type="AlphaFoldDB" id="A0A7E4ZTW3"/>
<dbReference type="InterPro" id="IPR010800">
    <property type="entry name" value="GRP"/>
</dbReference>
<evidence type="ECO:0000256" key="1">
    <source>
        <dbReference type="SAM" id="MobiDB-lite"/>
    </source>
</evidence>
<evidence type="ECO:0000256" key="2">
    <source>
        <dbReference type="SAM" id="SignalP"/>
    </source>
</evidence>
<sequence length="105" mass="10210">MQSRFICVLVLLAVAIASGAIVPSARVARQAFGRGPVVQKTIITQTRGGGGPGFGGRGGGFNNGPGFGGPGGGFGGNRGGFGGPGGPGGFNRGPTTIVRETVIRG</sequence>
<proteinExistence type="predicted"/>
<keyword evidence="3" id="KW-1185">Reference proteome</keyword>
<evidence type="ECO:0000313" key="4">
    <source>
        <dbReference type="WBParaSite" id="Pan_g17170.t1"/>
    </source>
</evidence>
<reference evidence="4" key="2">
    <citation type="submission" date="2020-10" db="UniProtKB">
        <authorList>
            <consortium name="WormBaseParasite"/>
        </authorList>
    </citation>
    <scope>IDENTIFICATION</scope>
</reference>
<protein>
    <submittedName>
        <fullName evidence="4">Glycine-rich cell wall structural protein-like</fullName>
    </submittedName>
</protein>
<feature type="signal peptide" evidence="2">
    <location>
        <begin position="1"/>
        <end position="19"/>
    </location>
</feature>
<accession>A0A7E4ZTW3</accession>
<reference evidence="3" key="1">
    <citation type="journal article" date="2013" name="Genetics">
        <title>The draft genome and transcriptome of Panagrellus redivivus are shaped by the harsh demands of a free-living lifestyle.</title>
        <authorList>
            <person name="Srinivasan J."/>
            <person name="Dillman A.R."/>
            <person name="Macchietto M.G."/>
            <person name="Heikkinen L."/>
            <person name="Lakso M."/>
            <person name="Fracchia K.M."/>
            <person name="Antoshechkin I."/>
            <person name="Mortazavi A."/>
            <person name="Wong G."/>
            <person name="Sternberg P.W."/>
        </authorList>
    </citation>
    <scope>NUCLEOTIDE SEQUENCE [LARGE SCALE GENOMIC DNA]</scope>
    <source>
        <strain evidence="3">MT8872</strain>
    </source>
</reference>
<keyword evidence="2" id="KW-0732">Signal</keyword>
<feature type="chain" id="PRO_5028965931" evidence="2">
    <location>
        <begin position="20"/>
        <end position="105"/>
    </location>
</feature>